<dbReference type="PROSITE" id="PS00108">
    <property type="entry name" value="PROTEIN_KINASE_ST"/>
    <property type="match status" value="1"/>
</dbReference>
<evidence type="ECO:0000313" key="8">
    <source>
        <dbReference type="Proteomes" id="UP001305414"/>
    </source>
</evidence>
<organism evidence="7 8">
    <name type="scientific">Xylaria bambusicola</name>
    <dbReference type="NCBI Taxonomy" id="326684"/>
    <lineage>
        <taxon>Eukaryota</taxon>
        <taxon>Fungi</taxon>
        <taxon>Dikarya</taxon>
        <taxon>Ascomycota</taxon>
        <taxon>Pezizomycotina</taxon>
        <taxon>Sordariomycetes</taxon>
        <taxon>Xylariomycetidae</taxon>
        <taxon>Xylariales</taxon>
        <taxon>Xylariaceae</taxon>
        <taxon>Xylaria</taxon>
    </lineage>
</organism>
<dbReference type="Pfam" id="PF00069">
    <property type="entry name" value="Pkinase"/>
    <property type="match status" value="1"/>
</dbReference>
<feature type="compositionally biased region" description="Basic and acidic residues" evidence="5">
    <location>
        <begin position="475"/>
        <end position="492"/>
    </location>
</feature>
<feature type="region of interest" description="Disordered" evidence="5">
    <location>
        <begin position="354"/>
        <end position="381"/>
    </location>
</feature>
<dbReference type="InterPro" id="IPR011009">
    <property type="entry name" value="Kinase-like_dom_sf"/>
</dbReference>
<feature type="compositionally biased region" description="Polar residues" evidence="5">
    <location>
        <begin position="401"/>
        <end position="416"/>
    </location>
</feature>
<dbReference type="EMBL" id="JAWHQM010000059">
    <property type="protein sequence ID" value="KAK5635897.1"/>
    <property type="molecule type" value="Genomic_DNA"/>
</dbReference>
<gene>
    <name evidence="7" type="ORF">RRF57_011609</name>
</gene>
<proteinExistence type="predicted"/>
<name>A0AAN7ZA46_9PEZI</name>
<dbReference type="GO" id="GO:0034045">
    <property type="term" value="C:phagophore assembly site membrane"/>
    <property type="evidence" value="ECO:0007669"/>
    <property type="project" value="UniProtKB-SubCell"/>
</dbReference>
<dbReference type="GO" id="GO:0005524">
    <property type="term" value="F:ATP binding"/>
    <property type="evidence" value="ECO:0007669"/>
    <property type="project" value="InterPro"/>
</dbReference>
<keyword evidence="8" id="KW-1185">Reference proteome</keyword>
<keyword evidence="3" id="KW-0072">Autophagy</keyword>
<feature type="compositionally biased region" description="Basic and acidic residues" evidence="5">
    <location>
        <begin position="369"/>
        <end position="381"/>
    </location>
</feature>
<evidence type="ECO:0000313" key="7">
    <source>
        <dbReference type="EMBL" id="KAK5635897.1"/>
    </source>
</evidence>
<dbReference type="InterPro" id="IPR008271">
    <property type="entry name" value="Ser/Thr_kinase_AS"/>
</dbReference>
<dbReference type="PROSITE" id="PS50011">
    <property type="entry name" value="PROTEIN_KINASE_DOM"/>
    <property type="match status" value="1"/>
</dbReference>
<protein>
    <recommendedName>
        <fullName evidence="4">Autophagy-related protein 1</fullName>
    </recommendedName>
</protein>
<feature type="compositionally biased region" description="Polar residues" evidence="5">
    <location>
        <begin position="465"/>
        <end position="474"/>
    </location>
</feature>
<dbReference type="Gene3D" id="1.10.510.10">
    <property type="entry name" value="Transferase(Phosphotransferase) domain 1"/>
    <property type="match status" value="1"/>
</dbReference>
<feature type="region of interest" description="Disordered" evidence="5">
    <location>
        <begin position="396"/>
        <end position="524"/>
    </location>
</feature>
<dbReference type="SMART" id="SM00220">
    <property type="entry name" value="S_TKc"/>
    <property type="match status" value="1"/>
</dbReference>
<feature type="compositionally biased region" description="Basic and acidic residues" evidence="5">
    <location>
        <begin position="600"/>
        <end position="617"/>
    </location>
</feature>
<dbReference type="GO" id="GO:0004674">
    <property type="term" value="F:protein serine/threonine kinase activity"/>
    <property type="evidence" value="ECO:0007669"/>
    <property type="project" value="InterPro"/>
</dbReference>
<dbReference type="PANTHER" id="PTHR24348:SF68">
    <property type="entry name" value="SERINE_THREONINE-PROTEIN KINASE ATG1C"/>
    <property type="match status" value="1"/>
</dbReference>
<evidence type="ECO:0000259" key="6">
    <source>
        <dbReference type="PROSITE" id="PS50011"/>
    </source>
</evidence>
<feature type="compositionally biased region" description="Polar residues" evidence="5">
    <location>
        <begin position="694"/>
        <end position="710"/>
    </location>
</feature>
<dbReference type="InterPro" id="IPR000719">
    <property type="entry name" value="Prot_kinase_dom"/>
</dbReference>
<reference evidence="7 8" key="1">
    <citation type="submission" date="2023-10" db="EMBL/GenBank/DDBJ databases">
        <title>Draft genome sequence of Xylaria bambusicola isolate GMP-LS, the root and basal stem rot pathogen of sugarcane in Indonesia.</title>
        <authorList>
            <person name="Selvaraj P."/>
            <person name="Muralishankar V."/>
            <person name="Muruganantham S."/>
            <person name="Sp S."/>
            <person name="Haryani S."/>
            <person name="Lau K.J.X."/>
            <person name="Naqvi N.I."/>
        </authorList>
    </citation>
    <scope>NUCLEOTIDE SEQUENCE [LARGE SCALE GENOMIC DNA]</scope>
    <source>
        <strain evidence="7">GMP-LS</strain>
    </source>
</reference>
<dbReference type="Proteomes" id="UP001305414">
    <property type="component" value="Unassembled WGS sequence"/>
</dbReference>
<dbReference type="GO" id="GO:0010506">
    <property type="term" value="P:regulation of autophagy"/>
    <property type="evidence" value="ECO:0007669"/>
    <property type="project" value="InterPro"/>
</dbReference>
<feature type="compositionally biased region" description="Basic and acidic residues" evidence="5">
    <location>
        <begin position="712"/>
        <end position="721"/>
    </location>
</feature>
<dbReference type="SUPFAM" id="SSF56112">
    <property type="entry name" value="Protein kinase-like (PK-like)"/>
    <property type="match status" value="1"/>
</dbReference>
<evidence type="ECO:0000256" key="2">
    <source>
        <dbReference type="ARBA" id="ARBA00022448"/>
    </source>
</evidence>
<comment type="subcellular location">
    <subcellularLocation>
        <location evidence="1">Preautophagosomal structure membrane</location>
        <topology evidence="1">Peripheral membrane protein</topology>
    </subcellularLocation>
</comment>
<dbReference type="AlphaFoldDB" id="A0AAN7ZA46"/>
<evidence type="ECO:0000256" key="1">
    <source>
        <dbReference type="ARBA" id="ARBA00004623"/>
    </source>
</evidence>
<keyword evidence="2" id="KW-0813">Transport</keyword>
<feature type="compositionally biased region" description="Acidic residues" evidence="5">
    <location>
        <begin position="513"/>
        <end position="524"/>
    </location>
</feature>
<dbReference type="GO" id="GO:0006914">
    <property type="term" value="P:autophagy"/>
    <property type="evidence" value="ECO:0007669"/>
    <property type="project" value="UniProtKB-KW"/>
</dbReference>
<dbReference type="InterPro" id="IPR045269">
    <property type="entry name" value="Atg1-like"/>
</dbReference>
<dbReference type="PANTHER" id="PTHR24348">
    <property type="entry name" value="SERINE/THREONINE-PROTEIN KINASE UNC-51-RELATED"/>
    <property type="match status" value="1"/>
</dbReference>
<feature type="region of interest" description="Disordered" evidence="5">
    <location>
        <begin position="575"/>
        <end position="721"/>
    </location>
</feature>
<accession>A0AAN7ZA46</accession>
<comment type="caution">
    <text evidence="7">The sequence shown here is derived from an EMBL/GenBank/DDBJ whole genome shotgun (WGS) entry which is preliminary data.</text>
</comment>
<evidence type="ECO:0000256" key="3">
    <source>
        <dbReference type="ARBA" id="ARBA00023006"/>
    </source>
</evidence>
<evidence type="ECO:0000256" key="4">
    <source>
        <dbReference type="ARBA" id="ARBA00030237"/>
    </source>
</evidence>
<sequence length="721" mass="81354">MGCGLSAIWHVARHHTCAFAMAADADIPESVRDSRWEADFQPNPHVPYQTTNTSLSGRRLLRQEIWIRQKRLGHGGFGVVWLERAHPANQSSIRLRAVKELRVGREDLRRSDYIRELQALVKFSQQKFVGSFVEFYNWYESNDALFIAMEYCQHGDLRQFVKDNGAIIEADVQKITDQVLQGLMLMHENNFAHRDLKPANILIQHRPPENEWKIKVGDMGLSKQMDVEATSSTIRGTPGFIAPERIPGIELTTSTTNPFPCDMWCLGEVVFFLLTSEKTFDSSIQLQEYYNGRKSFPEERLHAAKVSLQAVDFIKALMAAQPSERLSAFQADYHSWMRDTSSMTDPQRRISDKLHDFSHSSTSWSNDPAPRKTYEKPADHPLDELSVRGMIVPNLPRHTTDTQSVPSGSWDTSTVHFPTRSRDKLIPEPTDSRQGTTTIPSGTWNSSPTYPAPESRNDEVLIATSADQDLQKGSQTREDEESKVGTREHDNTKPFSLVDRTGTIRPPSHSGEEESEKEVSDEEDSHFEVDKIFLGPVVRKRKYMKMMDRAFQYICRAGGRVPEWCTKSMENLYSVPASPASDNADVEDNDVFLSDDEEPNPDHKVKKFKQDHADRGSVMDLDGDCNSGSPYDASGEEGKNNPPPVVRRIRVPTSLPSRDFMPPPPLKADSSDTSDGAMPSIFRGPTPPPRPSDTEAQTTKGGEKTQQNYRRPTVEDAKDSE</sequence>
<feature type="compositionally biased region" description="Acidic residues" evidence="5">
    <location>
        <begin position="584"/>
        <end position="599"/>
    </location>
</feature>
<evidence type="ECO:0000256" key="5">
    <source>
        <dbReference type="SAM" id="MobiDB-lite"/>
    </source>
</evidence>
<feature type="domain" description="Protein kinase" evidence="6">
    <location>
        <begin position="66"/>
        <end position="337"/>
    </location>
</feature>
<feature type="compositionally biased region" description="Polar residues" evidence="5">
    <location>
        <begin position="432"/>
        <end position="449"/>
    </location>
</feature>